<dbReference type="RefSeq" id="WP_093995725.1">
    <property type="nucleotide sequence ID" value="NZ_FXYD01000002.1"/>
</dbReference>
<keyword evidence="1" id="KW-0812">Transmembrane</keyword>
<evidence type="ECO:0000256" key="1">
    <source>
        <dbReference type="SAM" id="Phobius"/>
    </source>
</evidence>
<dbReference type="Proteomes" id="UP000203464">
    <property type="component" value="Unassembled WGS sequence"/>
</dbReference>
<feature type="transmembrane region" description="Helical" evidence="1">
    <location>
        <begin position="52"/>
        <end position="72"/>
    </location>
</feature>
<accession>A0A238K2I0</accession>
<organism evidence="2 3">
    <name type="scientific">Octadecabacter ascidiaceicola</name>
    <dbReference type="NCBI Taxonomy" id="1655543"/>
    <lineage>
        <taxon>Bacteria</taxon>
        <taxon>Pseudomonadati</taxon>
        <taxon>Pseudomonadota</taxon>
        <taxon>Alphaproteobacteria</taxon>
        <taxon>Rhodobacterales</taxon>
        <taxon>Roseobacteraceae</taxon>
        <taxon>Octadecabacter</taxon>
    </lineage>
</organism>
<gene>
    <name evidence="2" type="ORF">OCA8868_01268</name>
</gene>
<evidence type="ECO:0008006" key="4">
    <source>
        <dbReference type="Google" id="ProtNLM"/>
    </source>
</evidence>
<dbReference type="AlphaFoldDB" id="A0A238K2I0"/>
<name>A0A238K2I0_9RHOB</name>
<feature type="transmembrane region" description="Helical" evidence="1">
    <location>
        <begin position="87"/>
        <end position="109"/>
    </location>
</feature>
<keyword evidence="1" id="KW-0472">Membrane</keyword>
<feature type="transmembrane region" description="Helical" evidence="1">
    <location>
        <begin position="20"/>
        <end position="37"/>
    </location>
</feature>
<keyword evidence="1" id="KW-1133">Transmembrane helix</keyword>
<keyword evidence="3" id="KW-1185">Reference proteome</keyword>
<proteinExistence type="predicted"/>
<sequence length="225" mass="25318">MTSKTQDQLRKIALSGFHRFCLVWIGAMAALALVVLIDVDNVMVHEGKLDHLIFWSRMSAMVTAVCGFALALREHQSHELPHFGKMIAGYVAVVLSCATIGAAAAYGGLPRASLLWIQAEMSVPDTLYKVSSGAMDRRTRRRFYRRWAWHAEHPNNEIFDLYLDHYFDPYLRRQQVSVANNQGERLWPSARGGPSNPKLVLLHGVGNGYAMRVFEFTVLDGEENA</sequence>
<protein>
    <recommendedName>
        <fullName evidence="4">Transmembrane protein</fullName>
    </recommendedName>
</protein>
<evidence type="ECO:0000313" key="3">
    <source>
        <dbReference type="Proteomes" id="UP000203464"/>
    </source>
</evidence>
<evidence type="ECO:0000313" key="2">
    <source>
        <dbReference type="EMBL" id="SMX37089.1"/>
    </source>
</evidence>
<dbReference type="EMBL" id="FXYD01000002">
    <property type="protein sequence ID" value="SMX37089.1"/>
    <property type="molecule type" value="Genomic_DNA"/>
</dbReference>
<reference evidence="3" key="1">
    <citation type="submission" date="2017-05" db="EMBL/GenBank/DDBJ databases">
        <authorList>
            <person name="Rodrigo-Torres L."/>
            <person name="Arahal R. D."/>
            <person name="Lucena T."/>
        </authorList>
    </citation>
    <scope>NUCLEOTIDE SEQUENCE [LARGE SCALE GENOMIC DNA]</scope>
    <source>
        <strain evidence="3">CECT 8868</strain>
    </source>
</reference>